<dbReference type="GO" id="GO:0005524">
    <property type="term" value="F:ATP binding"/>
    <property type="evidence" value="ECO:0007669"/>
    <property type="project" value="InterPro"/>
</dbReference>
<gene>
    <name evidence="1" type="ORF">MERR_LOCUS23841</name>
</gene>
<dbReference type="Proteomes" id="UP000467841">
    <property type="component" value="Unassembled WGS sequence"/>
</dbReference>
<dbReference type="SUPFAM" id="SSF56719">
    <property type="entry name" value="Type II DNA topoisomerase"/>
    <property type="match status" value="1"/>
</dbReference>
<dbReference type="EMBL" id="CACVBM020001163">
    <property type="protein sequence ID" value="CAA7036606.1"/>
    <property type="molecule type" value="Genomic_DNA"/>
</dbReference>
<proteinExistence type="predicted"/>
<dbReference type="InterPro" id="IPR013760">
    <property type="entry name" value="Topo_IIA-like_dom_sf"/>
</dbReference>
<protein>
    <submittedName>
        <fullName evidence="1">Uncharacterized protein</fullName>
    </submittedName>
</protein>
<keyword evidence="2" id="KW-1185">Reference proteome</keyword>
<reference evidence="1" key="1">
    <citation type="submission" date="2020-01" db="EMBL/GenBank/DDBJ databases">
        <authorList>
            <person name="Mishra B."/>
        </authorList>
    </citation>
    <scope>NUCLEOTIDE SEQUENCE [LARGE SCALE GENOMIC DNA]</scope>
</reference>
<dbReference type="AlphaFoldDB" id="A0A6D2JAC0"/>
<name>A0A6D2JAC0_9BRAS</name>
<sequence>MVPWYQGFKGTITAVKSESESELGGTRYLTEGKLQFVNDNTHIIRELPIKRNIRMSKLRSAKLGDIVVTLGKGKRPKTDEDCFKEKHELKLTKALVVSCKENGSIGQQWPA</sequence>
<evidence type="ECO:0000313" key="2">
    <source>
        <dbReference type="Proteomes" id="UP000467841"/>
    </source>
</evidence>
<dbReference type="GO" id="GO:0003918">
    <property type="term" value="F:DNA topoisomerase type II (double strand cut, ATP-hydrolyzing) activity"/>
    <property type="evidence" value="ECO:0007669"/>
    <property type="project" value="InterPro"/>
</dbReference>
<comment type="caution">
    <text evidence="1">The sequence shown here is derived from an EMBL/GenBank/DDBJ whole genome shotgun (WGS) entry which is preliminary data.</text>
</comment>
<organism evidence="1 2">
    <name type="scientific">Microthlaspi erraticum</name>
    <dbReference type="NCBI Taxonomy" id="1685480"/>
    <lineage>
        <taxon>Eukaryota</taxon>
        <taxon>Viridiplantae</taxon>
        <taxon>Streptophyta</taxon>
        <taxon>Embryophyta</taxon>
        <taxon>Tracheophyta</taxon>
        <taxon>Spermatophyta</taxon>
        <taxon>Magnoliopsida</taxon>
        <taxon>eudicotyledons</taxon>
        <taxon>Gunneridae</taxon>
        <taxon>Pentapetalae</taxon>
        <taxon>rosids</taxon>
        <taxon>malvids</taxon>
        <taxon>Brassicales</taxon>
        <taxon>Brassicaceae</taxon>
        <taxon>Coluteocarpeae</taxon>
        <taxon>Microthlaspi</taxon>
    </lineage>
</organism>
<accession>A0A6D2JAC0</accession>
<evidence type="ECO:0000313" key="1">
    <source>
        <dbReference type="EMBL" id="CAA7036606.1"/>
    </source>
</evidence>